<evidence type="ECO:0000313" key="2">
    <source>
        <dbReference type="Proteomes" id="UP000002817"/>
    </source>
</evidence>
<proteinExistence type="predicted"/>
<sequence length="69" mass="7501">MLTSFAIIATQTNLNNLGGYDDCIKNPPGKHGEETLELTSTYSPFLLLPFYLPGVIKPGSKDPKRFSAA</sequence>
<protein>
    <submittedName>
        <fullName evidence="1">Uncharacterized protein</fullName>
    </submittedName>
</protein>
<gene>
    <name evidence="1" type="ORF">VIOR3934_19405</name>
</gene>
<dbReference type="EMBL" id="AFWH01000001">
    <property type="protein sequence ID" value="EGU54026.1"/>
    <property type="molecule type" value="Genomic_DNA"/>
</dbReference>
<organism evidence="1 2">
    <name type="scientific">Vibrio orientalis CIP 102891 = ATCC 33934</name>
    <dbReference type="NCBI Taxonomy" id="675816"/>
    <lineage>
        <taxon>Bacteria</taxon>
        <taxon>Pseudomonadati</taxon>
        <taxon>Pseudomonadota</taxon>
        <taxon>Gammaproteobacteria</taxon>
        <taxon>Vibrionales</taxon>
        <taxon>Vibrionaceae</taxon>
        <taxon>Vibrio</taxon>
        <taxon>Vibrio oreintalis group</taxon>
    </lineage>
</organism>
<dbReference type="Proteomes" id="UP000002817">
    <property type="component" value="Unassembled WGS sequence"/>
</dbReference>
<dbReference type="RefSeq" id="WP_004416092.1">
    <property type="nucleotide sequence ID" value="NZ_ACZV01000004.1"/>
</dbReference>
<reference evidence="1 2" key="1">
    <citation type="journal article" date="2012" name="Int. J. Syst. Evol. Microbiol.">
        <title>Vibrio caribbeanicus sp. nov., isolated from the marine sponge Scleritoderma cyanea.</title>
        <authorList>
            <person name="Hoffmann M."/>
            <person name="Monday S.R."/>
            <person name="Allard M.W."/>
            <person name="Strain E.A."/>
            <person name="Whittaker P."/>
            <person name="Naum M."/>
            <person name="McCarthy P.J."/>
            <person name="Lopez J.V."/>
            <person name="Fischer M."/>
            <person name="Brown E.W."/>
        </authorList>
    </citation>
    <scope>NUCLEOTIDE SEQUENCE [LARGE SCALE GENOMIC DNA]</scope>
    <source>
        <strain evidence="2">CIP 102891 / ATCC 33934</strain>
    </source>
</reference>
<comment type="caution">
    <text evidence="1">The sequence shown here is derived from an EMBL/GenBank/DDBJ whole genome shotgun (WGS) entry which is preliminary data.</text>
</comment>
<name>F9SMH1_VIBOR</name>
<accession>F9SMH1</accession>
<evidence type="ECO:0000313" key="1">
    <source>
        <dbReference type="EMBL" id="EGU54026.1"/>
    </source>
</evidence>
<dbReference type="AlphaFoldDB" id="F9SMH1"/>